<evidence type="ECO:0000313" key="2">
    <source>
        <dbReference type="EMBL" id="KAH9294562.1"/>
    </source>
</evidence>
<feature type="compositionally biased region" description="Basic and acidic residues" evidence="1">
    <location>
        <begin position="45"/>
        <end position="55"/>
    </location>
</feature>
<name>A0AA38CCL0_TAXCH</name>
<feature type="compositionally biased region" description="Basic and acidic residues" evidence="1">
    <location>
        <begin position="64"/>
        <end position="99"/>
    </location>
</feature>
<feature type="region of interest" description="Disordered" evidence="1">
    <location>
        <begin position="45"/>
        <end position="131"/>
    </location>
</feature>
<feature type="non-terminal residue" evidence="2">
    <location>
        <position position="231"/>
    </location>
</feature>
<keyword evidence="3" id="KW-1185">Reference proteome</keyword>
<evidence type="ECO:0000256" key="1">
    <source>
        <dbReference type="SAM" id="MobiDB-lite"/>
    </source>
</evidence>
<dbReference type="Proteomes" id="UP000824469">
    <property type="component" value="Unassembled WGS sequence"/>
</dbReference>
<feature type="compositionally biased region" description="Basic and acidic residues" evidence="1">
    <location>
        <begin position="115"/>
        <end position="127"/>
    </location>
</feature>
<dbReference type="AlphaFoldDB" id="A0AA38CCL0"/>
<proteinExistence type="predicted"/>
<protein>
    <submittedName>
        <fullName evidence="2">Uncharacterized protein</fullName>
    </submittedName>
</protein>
<dbReference type="EMBL" id="JAHRHJ020000012">
    <property type="protein sequence ID" value="KAH9294562.1"/>
    <property type="molecule type" value="Genomic_DNA"/>
</dbReference>
<sequence length="231" mass="26779">MTGQRCRASIQEDEEGLEEALNMFLQLYDDKKDMVHKKALKKENEEMKGMEHEAAAEDGNQVCKKNEKASRQEEVKKDEVGIVKRERDERKSEKAHDEVFMNPNEGLLDDESVNEVERGDEGSKEDENTVNVLCEEAKRMQDPEENKCEMEMVDRKVDKDQVSQSNFSLSDVYTGMTAEIVEEQLREDDFCKQKLGYPNLEDEMTQKRQKEDDVDSLTVMYDEDSSPKGWS</sequence>
<reference evidence="2 3" key="1">
    <citation type="journal article" date="2021" name="Nat. Plants">
        <title>The Taxus genome provides insights into paclitaxel biosynthesis.</title>
        <authorList>
            <person name="Xiong X."/>
            <person name="Gou J."/>
            <person name="Liao Q."/>
            <person name="Li Y."/>
            <person name="Zhou Q."/>
            <person name="Bi G."/>
            <person name="Li C."/>
            <person name="Du R."/>
            <person name="Wang X."/>
            <person name="Sun T."/>
            <person name="Guo L."/>
            <person name="Liang H."/>
            <person name="Lu P."/>
            <person name="Wu Y."/>
            <person name="Zhang Z."/>
            <person name="Ro D.K."/>
            <person name="Shang Y."/>
            <person name="Huang S."/>
            <person name="Yan J."/>
        </authorList>
    </citation>
    <scope>NUCLEOTIDE SEQUENCE [LARGE SCALE GENOMIC DNA]</scope>
    <source>
        <strain evidence="2">Ta-2019</strain>
    </source>
</reference>
<evidence type="ECO:0000313" key="3">
    <source>
        <dbReference type="Proteomes" id="UP000824469"/>
    </source>
</evidence>
<organism evidence="2 3">
    <name type="scientific">Taxus chinensis</name>
    <name type="common">Chinese yew</name>
    <name type="synonym">Taxus wallichiana var. chinensis</name>
    <dbReference type="NCBI Taxonomy" id="29808"/>
    <lineage>
        <taxon>Eukaryota</taxon>
        <taxon>Viridiplantae</taxon>
        <taxon>Streptophyta</taxon>
        <taxon>Embryophyta</taxon>
        <taxon>Tracheophyta</taxon>
        <taxon>Spermatophyta</taxon>
        <taxon>Pinopsida</taxon>
        <taxon>Pinidae</taxon>
        <taxon>Conifers II</taxon>
        <taxon>Cupressales</taxon>
        <taxon>Taxaceae</taxon>
        <taxon>Taxus</taxon>
    </lineage>
</organism>
<comment type="caution">
    <text evidence="2">The sequence shown here is derived from an EMBL/GenBank/DDBJ whole genome shotgun (WGS) entry which is preliminary data.</text>
</comment>
<gene>
    <name evidence="2" type="ORF">KI387_040235</name>
</gene>
<accession>A0AA38CCL0</accession>
<feature type="region of interest" description="Disordered" evidence="1">
    <location>
        <begin position="202"/>
        <end position="231"/>
    </location>
</feature>